<evidence type="ECO:0000256" key="1">
    <source>
        <dbReference type="SAM" id="Phobius"/>
    </source>
</evidence>
<keyword evidence="1" id="KW-1133">Transmembrane helix</keyword>
<feature type="domain" description="MgtC/SapB/SrpB/YhiD N-terminal" evidence="2">
    <location>
        <begin position="2"/>
        <end position="126"/>
    </location>
</feature>
<dbReference type="EMBL" id="CP060782">
    <property type="protein sequence ID" value="QNP45989.1"/>
    <property type="molecule type" value="Genomic_DNA"/>
</dbReference>
<dbReference type="Proteomes" id="UP000516105">
    <property type="component" value="Chromosome"/>
</dbReference>
<dbReference type="PANTHER" id="PTHR39084">
    <property type="entry name" value="MEMBRANE PROTEIN-RELATED"/>
    <property type="match status" value="1"/>
</dbReference>
<dbReference type="PANTHER" id="PTHR39084:SF1">
    <property type="entry name" value="DUF4010 DOMAIN-CONTAINING PROTEIN"/>
    <property type="match status" value="1"/>
</dbReference>
<organism evidence="4 5">
    <name type="scientific">Sphingomonas sediminicola</name>
    <dbReference type="NCBI Taxonomy" id="386874"/>
    <lineage>
        <taxon>Bacteria</taxon>
        <taxon>Pseudomonadati</taxon>
        <taxon>Pseudomonadota</taxon>
        <taxon>Alphaproteobacteria</taxon>
        <taxon>Sphingomonadales</taxon>
        <taxon>Sphingomonadaceae</taxon>
        <taxon>Sphingomonas</taxon>
    </lineage>
</organism>
<keyword evidence="5" id="KW-1185">Reference proteome</keyword>
<dbReference type="RefSeq" id="WP_187708942.1">
    <property type="nucleotide sequence ID" value="NZ_CP060782.1"/>
</dbReference>
<feature type="domain" description="DUF4010" evidence="3">
    <location>
        <begin position="174"/>
        <end position="221"/>
    </location>
</feature>
<protein>
    <submittedName>
        <fullName evidence="4">MgtC/SapB family protein</fullName>
    </submittedName>
</protein>
<dbReference type="Pfam" id="PF02308">
    <property type="entry name" value="MgtC"/>
    <property type="match status" value="1"/>
</dbReference>
<sequence length="259" mass="26814">MGTAITCGLLIGIERGFNLRRVGEGTRVAGIRTFTLLGLVSGIAGLIGGMGHSVAAGGLVASAVAILTIGYAHRPDLDKRTDATTPIAGITTVGLGFLAGSGDPALAIVGATLVTLILALKEEVHSLIGKLDEEDVKALARFAVIAGAVLPFLPSGNYGPYGAWNPQKLWLVVVLVTGFSFLGYVTNRIFGSRHGTIATAIIGGLYSSTAVTQSLAQRLGSGKGAEPNRLESLSQQRSCTCGSSSLSPCSRRDWCFRSR</sequence>
<dbReference type="InterPro" id="IPR025105">
    <property type="entry name" value="DUF4010"/>
</dbReference>
<feature type="transmembrane region" description="Helical" evidence="1">
    <location>
        <begin position="169"/>
        <end position="186"/>
    </location>
</feature>
<dbReference type="Pfam" id="PF13194">
    <property type="entry name" value="DUF4010"/>
    <property type="match status" value="1"/>
</dbReference>
<proteinExistence type="predicted"/>
<evidence type="ECO:0000259" key="2">
    <source>
        <dbReference type="Pfam" id="PF02308"/>
    </source>
</evidence>
<feature type="transmembrane region" description="Helical" evidence="1">
    <location>
        <begin position="54"/>
        <end position="73"/>
    </location>
</feature>
<evidence type="ECO:0000313" key="4">
    <source>
        <dbReference type="EMBL" id="QNP45989.1"/>
    </source>
</evidence>
<keyword evidence="1" id="KW-0472">Membrane</keyword>
<dbReference type="InterPro" id="IPR049177">
    <property type="entry name" value="MgtC_SapB_SrpB_YhiD_N"/>
</dbReference>
<evidence type="ECO:0000313" key="5">
    <source>
        <dbReference type="Proteomes" id="UP000516105"/>
    </source>
</evidence>
<keyword evidence="1" id="KW-0812">Transmembrane</keyword>
<name>A0ABX6T9E5_9SPHN</name>
<accession>A0ABX6T9E5</accession>
<feature type="transmembrane region" description="Helical" evidence="1">
    <location>
        <begin position="93"/>
        <end position="118"/>
    </location>
</feature>
<evidence type="ECO:0000259" key="3">
    <source>
        <dbReference type="Pfam" id="PF13194"/>
    </source>
</evidence>
<reference evidence="4 5" key="1">
    <citation type="submission" date="2020-08" db="EMBL/GenBank/DDBJ databases">
        <title>Genome sequence of Sphingomonas sediminicola KACC 15039T.</title>
        <authorList>
            <person name="Hyun D.-W."/>
            <person name="Bae J.-W."/>
        </authorList>
    </citation>
    <scope>NUCLEOTIDE SEQUENCE [LARGE SCALE GENOMIC DNA]</scope>
    <source>
        <strain evidence="4 5">KACC 15039</strain>
    </source>
</reference>
<feature type="transmembrane region" description="Helical" evidence="1">
    <location>
        <begin position="29"/>
        <end position="47"/>
    </location>
</feature>
<gene>
    <name evidence="4" type="ORF">H9L14_01465</name>
</gene>